<sequence length="228" mass="25055">MAETEASIRQDTPQPTGTLRLTVPEIYGRAVVLPFLSGFLDQWPALDVEVSFTDRIVDLVEEGFDLSIRIGEVAQDSLLIARVIEQAQGGMYASPSYLEIFGTPDTPEDLTRHQRLIYGLSPRPDSWKLTSPEGAPVLINGGRLFRFDSGEAIREAAIQSMGIAFLPSSLLDTDINAGRLVKLLPGLQGSTLPIQVLYPSRKHLAAKIRLFIDGLVEYLNVQRSPPTP</sequence>
<dbReference type="Pfam" id="PF03466">
    <property type="entry name" value="LysR_substrate"/>
    <property type="match status" value="1"/>
</dbReference>
<protein>
    <recommendedName>
        <fullName evidence="2">LysR substrate-binding domain-containing protein</fullName>
    </recommendedName>
</protein>
<dbReference type="Gene3D" id="3.40.190.290">
    <property type="match status" value="1"/>
</dbReference>
<keyword evidence="4" id="KW-1185">Reference proteome</keyword>
<feature type="domain" description="LysR substrate-binding" evidence="2">
    <location>
        <begin position="14"/>
        <end position="218"/>
    </location>
</feature>
<evidence type="ECO:0000259" key="2">
    <source>
        <dbReference type="Pfam" id="PF03466"/>
    </source>
</evidence>
<dbReference type="PANTHER" id="PTHR30537">
    <property type="entry name" value="HTH-TYPE TRANSCRIPTIONAL REGULATOR"/>
    <property type="match status" value="1"/>
</dbReference>
<dbReference type="AlphaFoldDB" id="A0A511UMQ9"/>
<evidence type="ECO:0000256" key="1">
    <source>
        <dbReference type="ARBA" id="ARBA00009437"/>
    </source>
</evidence>
<dbReference type="Proteomes" id="UP000321303">
    <property type="component" value="Unassembled WGS sequence"/>
</dbReference>
<accession>A0A511UMQ9</accession>
<reference evidence="3 4" key="1">
    <citation type="submission" date="2019-07" db="EMBL/GenBank/DDBJ databases">
        <title>Whole genome shotgun sequence of Halomonas variabilis NBRC 102410.</title>
        <authorList>
            <person name="Hosoyama A."/>
            <person name="Uohara A."/>
            <person name="Ohji S."/>
            <person name="Ichikawa N."/>
        </authorList>
    </citation>
    <scope>NUCLEOTIDE SEQUENCE [LARGE SCALE GENOMIC DNA]</scope>
    <source>
        <strain evidence="3 4">NBRC 102410</strain>
    </source>
</reference>
<proteinExistence type="inferred from homology"/>
<dbReference type="SUPFAM" id="SSF53850">
    <property type="entry name" value="Periplasmic binding protein-like II"/>
    <property type="match status" value="1"/>
</dbReference>
<organism evidence="3 4">
    <name type="scientific">Halovibrio variabilis</name>
    <dbReference type="NCBI Taxonomy" id="31910"/>
    <lineage>
        <taxon>Bacteria</taxon>
        <taxon>Pseudomonadati</taxon>
        <taxon>Pseudomonadota</taxon>
        <taxon>Gammaproteobacteria</taxon>
        <taxon>Oceanospirillales</taxon>
        <taxon>Halomonadaceae</taxon>
        <taxon>Halovibrio</taxon>
    </lineage>
</organism>
<dbReference type="InterPro" id="IPR005119">
    <property type="entry name" value="LysR_subst-bd"/>
</dbReference>
<gene>
    <name evidence="3" type="ORF">HVA01_03990</name>
</gene>
<evidence type="ECO:0000313" key="4">
    <source>
        <dbReference type="Proteomes" id="UP000321303"/>
    </source>
</evidence>
<name>A0A511UMQ9_9GAMM</name>
<comment type="similarity">
    <text evidence="1">Belongs to the LysR transcriptional regulatory family.</text>
</comment>
<dbReference type="CDD" id="cd08422">
    <property type="entry name" value="PBP2_CrgA_like"/>
    <property type="match status" value="1"/>
</dbReference>
<comment type="caution">
    <text evidence="3">The sequence shown here is derived from an EMBL/GenBank/DDBJ whole genome shotgun (WGS) entry which is preliminary data.</text>
</comment>
<evidence type="ECO:0000313" key="3">
    <source>
        <dbReference type="EMBL" id="GEN26753.1"/>
    </source>
</evidence>
<dbReference type="EMBL" id="BJXV01000002">
    <property type="protein sequence ID" value="GEN26753.1"/>
    <property type="molecule type" value="Genomic_DNA"/>
</dbReference>
<dbReference type="InterPro" id="IPR058163">
    <property type="entry name" value="LysR-type_TF_proteobact-type"/>
</dbReference>
<dbReference type="PANTHER" id="PTHR30537:SF5">
    <property type="entry name" value="HTH-TYPE TRANSCRIPTIONAL ACTIVATOR TTDR-RELATED"/>
    <property type="match status" value="1"/>
</dbReference>